<dbReference type="CTD" id="36378026"/>
<feature type="compositionally biased region" description="Polar residues" evidence="1">
    <location>
        <begin position="303"/>
        <end position="312"/>
    </location>
</feature>
<keyword evidence="4" id="KW-1185">Reference proteome</keyword>
<dbReference type="RefSeq" id="XP_024504862.1">
    <property type="nucleotide sequence ID" value="XM_024651157.1"/>
</dbReference>
<organism evidence="3">
    <name type="scientific">Strongyloides ratti</name>
    <name type="common">Parasitic roundworm</name>
    <dbReference type="NCBI Taxonomy" id="34506"/>
    <lineage>
        <taxon>Eukaryota</taxon>
        <taxon>Metazoa</taxon>
        <taxon>Ecdysozoa</taxon>
        <taxon>Nematoda</taxon>
        <taxon>Chromadorea</taxon>
        <taxon>Rhabditida</taxon>
        <taxon>Tylenchina</taxon>
        <taxon>Panagrolaimomorpha</taxon>
        <taxon>Strongyloidoidea</taxon>
        <taxon>Strongyloididae</taxon>
        <taxon>Strongyloides</taxon>
    </lineage>
</organism>
<dbReference type="PANTHER" id="PTHR15335">
    <property type="entry name" value="PROTEIN TFG"/>
    <property type="match status" value="1"/>
</dbReference>
<dbReference type="PANTHER" id="PTHR15335:SF7">
    <property type="entry name" value="PROTEIN TFG"/>
    <property type="match status" value="1"/>
</dbReference>
<dbReference type="AlphaFoldDB" id="A0A090L7F9"/>
<accession>A0A090L7F9</accession>
<dbReference type="SUPFAM" id="SSF54277">
    <property type="entry name" value="CAD &amp; PB1 domains"/>
    <property type="match status" value="1"/>
</dbReference>
<feature type="compositionally biased region" description="Polar residues" evidence="1">
    <location>
        <begin position="222"/>
        <end position="237"/>
    </location>
</feature>
<feature type="region of interest" description="Disordered" evidence="1">
    <location>
        <begin position="222"/>
        <end position="244"/>
    </location>
</feature>
<dbReference type="InterPro" id="IPR000270">
    <property type="entry name" value="PB1_dom"/>
</dbReference>
<dbReference type="GO" id="GO:0048208">
    <property type="term" value="P:COPII vesicle coating"/>
    <property type="evidence" value="ECO:0007669"/>
    <property type="project" value="InterPro"/>
</dbReference>
<sequence>MNSNGFTQIVVKTKYGNDIRKKILGHNEDLTLSSLQVFIQRIYDIESSASIILKYRDSDGDFITLNDDNDVLFAIRNEQNLFIEVTNDLSGACDGKKFLELLTEAQKKLDSAVSAFQRCHRKSDNTTDQCEKNFSVSRPETPVKTADNVATIQPSVQEFIQTCPMNPQNKIQNSFEGNVSLQNNPCNGSGTTESADTNIENDVADHQSDISAFEQLNLNEANSKGDSESTLNGFNNINKEDVPQNPYAHVQPMQQFNQNSAPQPPQTFNAPPPTQQQFQASQTPTPQHFYQQQQSVPSPYQQNTPSSTLNQSIPPPPTQYNVVSQTIPHNVVSPQTQQQQQPPFPQNTGQQQPRPYQPSFQQQQQQQHQSSPQPQYPLNVQQYQGQQQPPVSHPPTPGQPQHPMTGQGYPGSVPPPSNLPPMGAPGANPFARPNQGHPTYARPNYGKPY</sequence>
<dbReference type="GO" id="GO:0042802">
    <property type="term" value="F:identical protein binding"/>
    <property type="evidence" value="ECO:0007669"/>
    <property type="project" value="InterPro"/>
</dbReference>
<evidence type="ECO:0000313" key="5">
    <source>
        <dbReference type="WBParaSite" id="SRAE_2000033900.1"/>
    </source>
</evidence>
<dbReference type="Proteomes" id="UP000035682">
    <property type="component" value="Unplaced"/>
</dbReference>
<dbReference type="STRING" id="34506.A0A090L7F9"/>
<evidence type="ECO:0000313" key="6">
    <source>
        <dbReference type="WormBase" id="SRAE_2000033900"/>
    </source>
</evidence>
<feature type="domain" description="PB1" evidence="2">
    <location>
        <begin position="8"/>
        <end position="86"/>
    </location>
</feature>
<reference evidence="3 4" key="1">
    <citation type="submission" date="2014-09" db="EMBL/GenBank/DDBJ databases">
        <authorList>
            <person name="Martin A.A."/>
        </authorList>
    </citation>
    <scope>NUCLEOTIDE SEQUENCE</scope>
    <source>
        <strain evidence="4">ED321</strain>
        <strain evidence="3">ED321 Heterogonic</strain>
    </source>
</reference>
<dbReference type="SMART" id="SM00666">
    <property type="entry name" value="PB1"/>
    <property type="match status" value="1"/>
</dbReference>
<evidence type="ECO:0000313" key="4">
    <source>
        <dbReference type="Proteomes" id="UP000035682"/>
    </source>
</evidence>
<feature type="compositionally biased region" description="Pro residues" evidence="1">
    <location>
        <begin position="391"/>
        <end position="400"/>
    </location>
</feature>
<dbReference type="InterPro" id="IPR033512">
    <property type="entry name" value="TFG"/>
</dbReference>
<feature type="compositionally biased region" description="Polar residues" evidence="1">
    <location>
        <begin position="319"/>
        <end position="328"/>
    </location>
</feature>
<evidence type="ECO:0000256" key="1">
    <source>
        <dbReference type="SAM" id="MobiDB-lite"/>
    </source>
</evidence>
<dbReference type="GeneID" id="36378026"/>
<dbReference type="OrthoDB" id="1594986at2759"/>
<feature type="compositionally biased region" description="Pro residues" evidence="1">
    <location>
        <begin position="262"/>
        <end position="274"/>
    </location>
</feature>
<dbReference type="Gene3D" id="3.10.20.90">
    <property type="entry name" value="Phosphatidylinositol 3-kinase Catalytic Subunit, Chain A, domain 1"/>
    <property type="match status" value="1"/>
</dbReference>
<reference evidence="5" key="2">
    <citation type="submission" date="2020-12" db="UniProtKB">
        <authorList>
            <consortium name="WormBaseParasite"/>
        </authorList>
    </citation>
    <scope>IDENTIFICATION</scope>
</reference>
<feature type="compositionally biased region" description="Low complexity" evidence="1">
    <location>
        <begin position="275"/>
        <end position="302"/>
    </location>
</feature>
<feature type="compositionally biased region" description="Pro residues" evidence="1">
    <location>
        <begin position="412"/>
        <end position="423"/>
    </location>
</feature>
<feature type="region of interest" description="Disordered" evidence="1">
    <location>
        <begin position="177"/>
        <end position="196"/>
    </location>
</feature>
<protein>
    <submittedName>
        <fullName evidence="3">Protein TFG</fullName>
    </submittedName>
</protein>
<dbReference type="GO" id="GO:0070971">
    <property type="term" value="C:endoplasmic reticulum exit site"/>
    <property type="evidence" value="ECO:0007669"/>
    <property type="project" value="TreeGrafter"/>
</dbReference>
<feature type="region of interest" description="Disordered" evidence="1">
    <location>
        <begin position="256"/>
        <end position="449"/>
    </location>
</feature>
<gene>
    <name evidence="3 5 6" type="ORF">SRAE_2000033900</name>
</gene>
<dbReference type="EMBL" id="LN609529">
    <property type="protein sequence ID" value="CEF65662.1"/>
    <property type="molecule type" value="Genomic_DNA"/>
</dbReference>
<name>A0A090L7F9_STRRB</name>
<dbReference type="PROSITE" id="PS51745">
    <property type="entry name" value="PB1"/>
    <property type="match status" value="1"/>
</dbReference>
<dbReference type="WBParaSite" id="SRAE_2000033900.1">
    <property type="protein sequence ID" value="SRAE_2000033900.1"/>
    <property type="gene ID" value="WBGene00260532"/>
</dbReference>
<evidence type="ECO:0000259" key="2">
    <source>
        <dbReference type="PROSITE" id="PS51745"/>
    </source>
</evidence>
<dbReference type="WormBase" id="SRAE_2000033900">
    <property type="protein sequence ID" value="SRP07859"/>
    <property type="gene ID" value="WBGene00260532"/>
</dbReference>
<dbReference type="OMA" id="SEYRFGM"/>
<feature type="compositionally biased region" description="Low complexity" evidence="1">
    <location>
        <begin position="334"/>
        <end position="390"/>
    </location>
</feature>
<dbReference type="Pfam" id="PF00564">
    <property type="entry name" value="PB1"/>
    <property type="match status" value="1"/>
</dbReference>
<evidence type="ECO:0000313" key="3">
    <source>
        <dbReference type="EMBL" id="CEF65662.1"/>
    </source>
</evidence>
<dbReference type="InterPro" id="IPR053793">
    <property type="entry name" value="PB1-like"/>
</dbReference>
<proteinExistence type="predicted"/>